<evidence type="ECO:0000313" key="2">
    <source>
        <dbReference type="EMBL" id="MXP00584.1"/>
    </source>
</evidence>
<protein>
    <submittedName>
        <fullName evidence="2">NAD(P)H-binding protein</fullName>
    </submittedName>
</protein>
<dbReference type="PANTHER" id="PTHR43162:SF1">
    <property type="entry name" value="PRESTALK A DIFFERENTIATION PROTEIN A"/>
    <property type="match status" value="1"/>
</dbReference>
<organism evidence="2 3">
    <name type="scientific">Croceibacterium xixiisoli</name>
    <dbReference type="NCBI Taxonomy" id="1476466"/>
    <lineage>
        <taxon>Bacteria</taxon>
        <taxon>Pseudomonadati</taxon>
        <taxon>Pseudomonadota</taxon>
        <taxon>Alphaproteobacteria</taxon>
        <taxon>Sphingomonadales</taxon>
        <taxon>Erythrobacteraceae</taxon>
        <taxon>Croceibacterium</taxon>
    </lineage>
</organism>
<comment type="caution">
    <text evidence="2">The sequence shown here is derived from an EMBL/GenBank/DDBJ whole genome shotgun (WGS) entry which is preliminary data.</text>
</comment>
<dbReference type="InterPro" id="IPR036291">
    <property type="entry name" value="NAD(P)-bd_dom_sf"/>
</dbReference>
<dbReference type="Pfam" id="PF05368">
    <property type="entry name" value="NmrA"/>
    <property type="match status" value="1"/>
</dbReference>
<reference evidence="2 3" key="1">
    <citation type="submission" date="2019-12" db="EMBL/GenBank/DDBJ databases">
        <title>Genomic-based taxomic classification of the family Erythrobacteraceae.</title>
        <authorList>
            <person name="Xu L."/>
        </authorList>
    </citation>
    <scope>NUCLEOTIDE SEQUENCE [LARGE SCALE GENOMIC DNA]</scope>
    <source>
        <strain evidence="2 3">S36</strain>
    </source>
</reference>
<dbReference type="Proteomes" id="UP000469430">
    <property type="component" value="Unassembled WGS sequence"/>
</dbReference>
<name>A0A6I4U1T6_9SPHN</name>
<dbReference type="AlphaFoldDB" id="A0A6I4U1T6"/>
<proteinExistence type="predicted"/>
<dbReference type="EMBL" id="WTYJ01000004">
    <property type="protein sequence ID" value="MXP00584.1"/>
    <property type="molecule type" value="Genomic_DNA"/>
</dbReference>
<dbReference type="Gene3D" id="3.40.50.720">
    <property type="entry name" value="NAD(P)-binding Rossmann-like Domain"/>
    <property type="match status" value="1"/>
</dbReference>
<gene>
    <name evidence="2" type="ORF">GRI97_16460</name>
</gene>
<accession>A0A6I4U1T6</accession>
<dbReference type="InterPro" id="IPR051604">
    <property type="entry name" value="Ergot_Alk_Oxidoreductase"/>
</dbReference>
<dbReference type="SUPFAM" id="SSF51735">
    <property type="entry name" value="NAD(P)-binding Rossmann-fold domains"/>
    <property type="match status" value="1"/>
</dbReference>
<dbReference type="InterPro" id="IPR008030">
    <property type="entry name" value="NmrA-like"/>
</dbReference>
<feature type="domain" description="NmrA-like" evidence="1">
    <location>
        <begin position="3"/>
        <end position="254"/>
    </location>
</feature>
<dbReference type="RefSeq" id="WP_161392319.1">
    <property type="nucleotide sequence ID" value="NZ_JBHSCP010000003.1"/>
</dbReference>
<dbReference type="Gene3D" id="3.90.25.10">
    <property type="entry name" value="UDP-galactose 4-epimerase, domain 1"/>
    <property type="match status" value="1"/>
</dbReference>
<evidence type="ECO:0000313" key="3">
    <source>
        <dbReference type="Proteomes" id="UP000469430"/>
    </source>
</evidence>
<sequence length="291" mass="31028">MHIVMGGTGHVGSETAKALLRAGQEVGIVTRHPERATALGDAGARIIKADVNDIASLRAAFSLGRRAFLLNPPGDTKKDSDAIERQTVANILAALDGSGLEKLVAASVSGARPGERIGDLSVLWELEQGLVAQPIPAAINGAGYYMSNWDAQLESVRQTGVLATMFPADFKLPMVAPADLGKAAAERLMSSSEDIGVRPIEGPERYSSQDVADAFARALGRDVRVEVTPPGQVKQAFLQLGFSEEAAESYMRMTHATIKNRSEASNETWRGDITLEAYVQALAASMDNQQR</sequence>
<dbReference type="PANTHER" id="PTHR43162">
    <property type="match status" value="1"/>
</dbReference>
<keyword evidence="3" id="KW-1185">Reference proteome</keyword>
<evidence type="ECO:0000259" key="1">
    <source>
        <dbReference type="Pfam" id="PF05368"/>
    </source>
</evidence>
<dbReference type="OrthoDB" id="7771794at2"/>